<keyword evidence="4" id="KW-0732">Signal</keyword>
<dbReference type="Pfam" id="PF10282">
    <property type="entry name" value="Lactonase"/>
    <property type="match status" value="1"/>
</dbReference>
<dbReference type="InterPro" id="IPR019405">
    <property type="entry name" value="Lactonase_7-beta_prop"/>
</dbReference>
<keyword evidence="5" id="KW-0560">Oxidoreductase</keyword>
<dbReference type="Gene3D" id="2.130.10.10">
    <property type="entry name" value="YVTN repeat-like/Quinoprotein amine dehydrogenase"/>
    <property type="match status" value="1"/>
</dbReference>
<sequence>MDLEKLKLLVRERITLDTADEPVNMPFSVALSPDGSTLYLANAGSDDVSVIDLASNRGLAHIAVGANPRGIAITPDGARVFVNNVLDGTLSVIDTATHTVTDTVTLTEIPLAAPILLGKQIFNSAKEPLLTTDNWISCATCHFDGTIDARTWLGFPDGPRNTPSLLGVAQTLPIHWSGDFDELQDVEITIREIQFGEGLIPGEPHDSLGPPHGGLSAELDALAAYMATIQIPPSPYTSDQAAIGLGQAVFTALGCGTCHPPPLYTDHQLHDVGTGDPSKEKNSHGRGTKFDAPSLRGLWLSAPYFHDGSAATLEDVFLTGTDHNFAGQLTADELNNLTTFLRALPSVSDQ</sequence>
<accession>A0A381U2N0</accession>
<dbReference type="GO" id="GO:0030313">
    <property type="term" value="C:cell envelope"/>
    <property type="evidence" value="ECO:0007669"/>
    <property type="project" value="UniProtKB-SubCell"/>
</dbReference>
<dbReference type="EMBL" id="UINC01005596">
    <property type="protein sequence ID" value="SVA22324.1"/>
    <property type="molecule type" value="Genomic_DNA"/>
</dbReference>
<evidence type="ECO:0000313" key="9">
    <source>
        <dbReference type="EMBL" id="SVA22324.1"/>
    </source>
</evidence>
<keyword evidence="2" id="KW-0349">Heme</keyword>
<dbReference type="InterPro" id="IPR004852">
    <property type="entry name" value="Di-haem_cyt_c_peroxidsae"/>
</dbReference>
<dbReference type="InterPro" id="IPR011964">
    <property type="entry name" value="YVTN_b-propeller_repeat"/>
</dbReference>
<reference evidence="9" key="1">
    <citation type="submission" date="2018-05" db="EMBL/GenBank/DDBJ databases">
        <authorList>
            <person name="Lanie J.A."/>
            <person name="Ng W.-L."/>
            <person name="Kazmierczak K.M."/>
            <person name="Andrzejewski T.M."/>
            <person name="Davidsen T.M."/>
            <person name="Wayne K.J."/>
            <person name="Tettelin H."/>
            <person name="Glass J.I."/>
            <person name="Rusch D."/>
            <person name="Podicherti R."/>
            <person name="Tsui H.-C.T."/>
            <person name="Winkler M.E."/>
        </authorList>
    </citation>
    <scope>NUCLEOTIDE SEQUENCE</scope>
</reference>
<evidence type="ECO:0000256" key="1">
    <source>
        <dbReference type="ARBA" id="ARBA00004196"/>
    </source>
</evidence>
<dbReference type="PANTHER" id="PTHR30600">
    <property type="entry name" value="CYTOCHROME C PEROXIDASE-RELATED"/>
    <property type="match status" value="1"/>
</dbReference>
<dbReference type="PROSITE" id="PS51007">
    <property type="entry name" value="CYTC"/>
    <property type="match status" value="2"/>
</dbReference>
<dbReference type="AlphaFoldDB" id="A0A381U2N0"/>
<dbReference type="SUPFAM" id="SSF50974">
    <property type="entry name" value="Nitrous oxide reductase, N-terminal domain"/>
    <property type="match status" value="1"/>
</dbReference>
<evidence type="ECO:0000256" key="7">
    <source>
        <dbReference type="SAM" id="MobiDB-lite"/>
    </source>
</evidence>
<dbReference type="InterPro" id="IPR009056">
    <property type="entry name" value="Cyt_c-like_dom"/>
</dbReference>
<feature type="region of interest" description="Disordered" evidence="7">
    <location>
        <begin position="266"/>
        <end position="288"/>
    </location>
</feature>
<dbReference type="PANTHER" id="PTHR30600:SF10">
    <property type="entry name" value="BLL6722 PROTEIN"/>
    <property type="match status" value="1"/>
</dbReference>
<keyword evidence="6" id="KW-0408">Iron</keyword>
<dbReference type="InterPro" id="IPR011045">
    <property type="entry name" value="N2O_reductase_N"/>
</dbReference>
<proteinExistence type="predicted"/>
<feature type="domain" description="Cytochrome c" evidence="8">
    <location>
        <begin position="113"/>
        <end position="230"/>
    </location>
</feature>
<dbReference type="SUPFAM" id="SSF46626">
    <property type="entry name" value="Cytochrome c"/>
    <property type="match status" value="2"/>
</dbReference>
<evidence type="ECO:0000256" key="6">
    <source>
        <dbReference type="ARBA" id="ARBA00023004"/>
    </source>
</evidence>
<evidence type="ECO:0000256" key="5">
    <source>
        <dbReference type="ARBA" id="ARBA00023002"/>
    </source>
</evidence>
<evidence type="ECO:0000256" key="3">
    <source>
        <dbReference type="ARBA" id="ARBA00022723"/>
    </source>
</evidence>
<feature type="domain" description="Cytochrome c" evidence="8">
    <location>
        <begin position="241"/>
        <end position="345"/>
    </location>
</feature>
<dbReference type="InterPro" id="IPR051395">
    <property type="entry name" value="Cytochrome_c_Peroxidase/MauG"/>
</dbReference>
<dbReference type="GO" id="GO:0009055">
    <property type="term" value="F:electron transfer activity"/>
    <property type="evidence" value="ECO:0007669"/>
    <property type="project" value="InterPro"/>
</dbReference>
<dbReference type="InterPro" id="IPR015943">
    <property type="entry name" value="WD40/YVTN_repeat-like_dom_sf"/>
</dbReference>
<dbReference type="GO" id="GO:0020037">
    <property type="term" value="F:heme binding"/>
    <property type="evidence" value="ECO:0007669"/>
    <property type="project" value="InterPro"/>
</dbReference>
<evidence type="ECO:0000259" key="8">
    <source>
        <dbReference type="PROSITE" id="PS51007"/>
    </source>
</evidence>
<keyword evidence="3" id="KW-0479">Metal-binding</keyword>
<dbReference type="NCBIfam" id="TIGR02276">
    <property type="entry name" value="beta_rpt_yvtn"/>
    <property type="match status" value="2"/>
</dbReference>
<dbReference type="GO" id="GO:0004130">
    <property type="term" value="F:cytochrome-c peroxidase activity"/>
    <property type="evidence" value="ECO:0007669"/>
    <property type="project" value="TreeGrafter"/>
</dbReference>
<evidence type="ECO:0000256" key="2">
    <source>
        <dbReference type="ARBA" id="ARBA00022617"/>
    </source>
</evidence>
<organism evidence="9">
    <name type="scientific">marine metagenome</name>
    <dbReference type="NCBI Taxonomy" id="408172"/>
    <lineage>
        <taxon>unclassified sequences</taxon>
        <taxon>metagenomes</taxon>
        <taxon>ecological metagenomes</taxon>
    </lineage>
</organism>
<dbReference type="GO" id="GO:0046872">
    <property type="term" value="F:metal ion binding"/>
    <property type="evidence" value="ECO:0007669"/>
    <property type="project" value="UniProtKB-KW"/>
</dbReference>
<comment type="subcellular location">
    <subcellularLocation>
        <location evidence="1">Cell envelope</location>
    </subcellularLocation>
</comment>
<gene>
    <name evidence="9" type="ORF">METZ01_LOCUS75178</name>
</gene>
<protein>
    <recommendedName>
        <fullName evidence="8">Cytochrome c domain-containing protein</fullName>
    </recommendedName>
</protein>
<dbReference type="InterPro" id="IPR036909">
    <property type="entry name" value="Cyt_c-like_dom_sf"/>
</dbReference>
<name>A0A381U2N0_9ZZZZ</name>
<evidence type="ECO:0000256" key="4">
    <source>
        <dbReference type="ARBA" id="ARBA00022729"/>
    </source>
</evidence>
<dbReference type="Pfam" id="PF03150">
    <property type="entry name" value="CCP_MauG"/>
    <property type="match status" value="1"/>
</dbReference>
<dbReference type="Pfam" id="PF21419">
    <property type="entry name" value="RoxA-like_Cyt-c"/>
    <property type="match status" value="1"/>
</dbReference>
<dbReference type="Gene3D" id="1.10.760.10">
    <property type="entry name" value="Cytochrome c-like domain"/>
    <property type="match status" value="2"/>
</dbReference>